<dbReference type="RefSeq" id="WP_245776646.1">
    <property type="nucleotide sequence ID" value="NZ_FOLQ01000004.1"/>
</dbReference>
<proteinExistence type="predicted"/>
<evidence type="ECO:0000313" key="2">
    <source>
        <dbReference type="Proteomes" id="UP000198598"/>
    </source>
</evidence>
<dbReference type="InterPro" id="IPR029058">
    <property type="entry name" value="AB_hydrolase_fold"/>
</dbReference>
<dbReference type="SUPFAM" id="SSF53474">
    <property type="entry name" value="alpha/beta-Hydrolases"/>
    <property type="match status" value="1"/>
</dbReference>
<dbReference type="STRING" id="662367.SAMN05216167_10411"/>
<name>A0A1I1QSS2_9BACT</name>
<dbReference type="Proteomes" id="UP000198598">
    <property type="component" value="Unassembled WGS sequence"/>
</dbReference>
<evidence type="ECO:0000313" key="1">
    <source>
        <dbReference type="EMBL" id="SFD22908.1"/>
    </source>
</evidence>
<reference evidence="1 2" key="1">
    <citation type="submission" date="2016-10" db="EMBL/GenBank/DDBJ databases">
        <authorList>
            <person name="de Groot N.N."/>
        </authorList>
    </citation>
    <scope>NUCLEOTIDE SEQUENCE [LARGE SCALE GENOMIC DNA]</scope>
    <source>
        <strain evidence="1 2">DSM 26130</strain>
    </source>
</reference>
<dbReference type="AlphaFoldDB" id="A0A1I1QSS2"/>
<gene>
    <name evidence="1" type="ORF">SAMN05216167_10411</name>
</gene>
<evidence type="ECO:0008006" key="3">
    <source>
        <dbReference type="Google" id="ProtNLM"/>
    </source>
</evidence>
<dbReference type="EMBL" id="FOLQ01000004">
    <property type="protein sequence ID" value="SFD22908.1"/>
    <property type="molecule type" value="Genomic_DNA"/>
</dbReference>
<accession>A0A1I1QSS2</accession>
<sequence>MAIGDADGVRYEHALELFRAKGGGKQGDIDGLPKSRLAILPGTTHIGMLQRTNWLNPMITEFLDSDLSAAPPTF</sequence>
<protein>
    <recommendedName>
        <fullName evidence="3">Alpha/beta hydrolase</fullName>
    </recommendedName>
</protein>
<organism evidence="1 2">
    <name type="scientific">Spirosoma endophyticum</name>
    <dbReference type="NCBI Taxonomy" id="662367"/>
    <lineage>
        <taxon>Bacteria</taxon>
        <taxon>Pseudomonadati</taxon>
        <taxon>Bacteroidota</taxon>
        <taxon>Cytophagia</taxon>
        <taxon>Cytophagales</taxon>
        <taxon>Cytophagaceae</taxon>
        <taxon>Spirosoma</taxon>
    </lineage>
</organism>
<keyword evidence="2" id="KW-1185">Reference proteome</keyword>